<dbReference type="Proteomes" id="UP000199225">
    <property type="component" value="Unassembled WGS sequence"/>
</dbReference>
<evidence type="ECO:0000313" key="14">
    <source>
        <dbReference type="EMBL" id="SDJ55772.1"/>
    </source>
</evidence>
<evidence type="ECO:0000259" key="12">
    <source>
        <dbReference type="Pfam" id="PF02767"/>
    </source>
</evidence>
<comment type="subcellular location">
    <subcellularLocation>
        <location evidence="1 10">Cytoplasm</location>
    </subcellularLocation>
</comment>
<dbReference type="GO" id="GO:0005737">
    <property type="term" value="C:cytoplasm"/>
    <property type="evidence" value="ECO:0007669"/>
    <property type="project" value="UniProtKB-SubCell"/>
</dbReference>
<evidence type="ECO:0000259" key="11">
    <source>
        <dbReference type="Pfam" id="PF00712"/>
    </source>
</evidence>
<feature type="domain" description="DNA polymerase III beta sliding clamp N-terminal" evidence="11">
    <location>
        <begin position="1"/>
        <end position="127"/>
    </location>
</feature>
<dbReference type="PANTHER" id="PTHR30478:SF0">
    <property type="entry name" value="BETA SLIDING CLAMP"/>
    <property type="match status" value="1"/>
</dbReference>
<comment type="similarity">
    <text evidence="2 10">Belongs to the beta sliding clamp family.</text>
</comment>
<dbReference type="GO" id="GO:0008408">
    <property type="term" value="F:3'-5' exonuclease activity"/>
    <property type="evidence" value="ECO:0007669"/>
    <property type="project" value="InterPro"/>
</dbReference>
<dbReference type="OrthoDB" id="8421503at2"/>
<dbReference type="SMART" id="SM00480">
    <property type="entry name" value="POL3Bc"/>
    <property type="match status" value="1"/>
</dbReference>
<evidence type="ECO:0000256" key="9">
    <source>
        <dbReference type="ARBA" id="ARBA00023125"/>
    </source>
</evidence>
<keyword evidence="15" id="KW-1185">Reference proteome</keyword>
<accession>A0A1G8UPJ4</accession>
<dbReference type="AlphaFoldDB" id="A0A1G8UPJ4"/>
<keyword evidence="9" id="KW-0238">DNA-binding</keyword>
<dbReference type="FunFam" id="3.10.150.10:FF:000007">
    <property type="entry name" value="Beta sliding clamp"/>
    <property type="match status" value="1"/>
</dbReference>
<dbReference type="InterPro" id="IPR001001">
    <property type="entry name" value="DNA_polIII_beta"/>
</dbReference>
<proteinExistence type="inferred from homology"/>
<dbReference type="InterPro" id="IPR022637">
    <property type="entry name" value="DNA_polIII_beta_cen"/>
</dbReference>
<dbReference type="GO" id="GO:0003887">
    <property type="term" value="F:DNA-directed DNA polymerase activity"/>
    <property type="evidence" value="ECO:0007669"/>
    <property type="project" value="UniProtKB-UniRule"/>
</dbReference>
<dbReference type="RefSeq" id="WP_093194030.1">
    <property type="nucleotide sequence ID" value="NZ_FNEV01000007.1"/>
</dbReference>
<dbReference type="PIRSF" id="PIRSF000804">
    <property type="entry name" value="DNA_pol_III_b"/>
    <property type="match status" value="1"/>
</dbReference>
<dbReference type="Pfam" id="PF02768">
    <property type="entry name" value="DNA_pol3_beta_3"/>
    <property type="match status" value="1"/>
</dbReference>
<evidence type="ECO:0000256" key="3">
    <source>
        <dbReference type="ARBA" id="ARBA00021035"/>
    </source>
</evidence>
<dbReference type="InterPro" id="IPR022635">
    <property type="entry name" value="DNA_polIII_beta_C"/>
</dbReference>
<reference evidence="15" key="1">
    <citation type="submission" date="2016-10" db="EMBL/GenBank/DDBJ databases">
        <authorList>
            <person name="Varghese N."/>
            <person name="Submissions S."/>
        </authorList>
    </citation>
    <scope>NUCLEOTIDE SEQUENCE [LARGE SCALE GENOMIC DNA]</scope>
    <source>
        <strain evidence="15">DSM 4771</strain>
    </source>
</reference>
<dbReference type="CDD" id="cd00140">
    <property type="entry name" value="beta_clamp"/>
    <property type="match status" value="1"/>
</dbReference>
<gene>
    <name evidence="14" type="ORF">SAMN04490247_2319</name>
</gene>
<evidence type="ECO:0000313" key="15">
    <source>
        <dbReference type="Proteomes" id="UP000199225"/>
    </source>
</evidence>
<evidence type="ECO:0000256" key="5">
    <source>
        <dbReference type="ARBA" id="ARBA00022679"/>
    </source>
</evidence>
<dbReference type="Pfam" id="PF02767">
    <property type="entry name" value="DNA_pol3_beta_2"/>
    <property type="match status" value="1"/>
</dbReference>
<keyword evidence="5 10" id="KW-0808">Transferase</keyword>
<evidence type="ECO:0000256" key="10">
    <source>
        <dbReference type="PIRNR" id="PIRNR000804"/>
    </source>
</evidence>
<keyword evidence="8 10" id="KW-0239">DNA-directed DNA polymerase</keyword>
<comment type="function">
    <text evidence="10">Confers DNA tethering and processivity to DNA polymerases and other proteins. Acts as a clamp, forming a ring around DNA (a reaction catalyzed by the clamp-loading complex) which diffuses in an ATP-independent manner freely and bidirectionally along dsDNA. Initially characterized for its ability to contact the catalytic subunit of DNA polymerase III (Pol III), a complex, multichain enzyme responsible for most of the replicative synthesis in bacteria; Pol III exhibits 3'-5' exonuclease proofreading activity. The beta chain is required for initiation of replication as well as for processivity of DNA replication.</text>
</comment>
<evidence type="ECO:0000259" key="13">
    <source>
        <dbReference type="Pfam" id="PF02768"/>
    </source>
</evidence>
<dbReference type="Gene3D" id="3.10.150.10">
    <property type="entry name" value="DNA Polymerase III, subunit A, domain 2"/>
    <property type="match status" value="1"/>
</dbReference>
<evidence type="ECO:0000256" key="2">
    <source>
        <dbReference type="ARBA" id="ARBA00010752"/>
    </source>
</evidence>
<dbReference type="GO" id="GO:0006271">
    <property type="term" value="P:DNA strand elongation involved in DNA replication"/>
    <property type="evidence" value="ECO:0007669"/>
    <property type="project" value="TreeGrafter"/>
</dbReference>
<evidence type="ECO:0000256" key="4">
    <source>
        <dbReference type="ARBA" id="ARBA00022490"/>
    </source>
</evidence>
<dbReference type="EMBL" id="FNEV01000007">
    <property type="protein sequence ID" value="SDJ55772.1"/>
    <property type="molecule type" value="Genomic_DNA"/>
</dbReference>
<keyword evidence="7 10" id="KW-0235">DNA replication</keyword>
<dbReference type="STRING" id="86666.SAMN04490247_2319"/>
<keyword evidence="6 10" id="KW-0548">Nucleotidyltransferase</keyword>
<dbReference type="GO" id="GO:0003677">
    <property type="term" value="F:DNA binding"/>
    <property type="evidence" value="ECO:0007669"/>
    <property type="project" value="UniProtKB-UniRule"/>
</dbReference>
<feature type="domain" description="DNA polymerase III beta sliding clamp central" evidence="12">
    <location>
        <begin position="137"/>
        <end position="252"/>
    </location>
</feature>
<dbReference type="GO" id="GO:0009360">
    <property type="term" value="C:DNA polymerase III complex"/>
    <property type="evidence" value="ECO:0007669"/>
    <property type="project" value="InterPro"/>
</dbReference>
<dbReference type="SUPFAM" id="SSF55979">
    <property type="entry name" value="DNA clamp"/>
    <property type="match status" value="3"/>
</dbReference>
<organism evidence="14 15">
    <name type="scientific">Salimicrobium halophilum</name>
    <dbReference type="NCBI Taxonomy" id="86666"/>
    <lineage>
        <taxon>Bacteria</taxon>
        <taxon>Bacillati</taxon>
        <taxon>Bacillota</taxon>
        <taxon>Bacilli</taxon>
        <taxon>Bacillales</taxon>
        <taxon>Bacillaceae</taxon>
        <taxon>Salimicrobium</taxon>
    </lineage>
</organism>
<name>A0A1G8UPJ4_9BACI</name>
<evidence type="ECO:0000256" key="6">
    <source>
        <dbReference type="ARBA" id="ARBA00022695"/>
    </source>
</evidence>
<dbReference type="PANTHER" id="PTHR30478">
    <property type="entry name" value="DNA POLYMERASE III SUBUNIT BETA"/>
    <property type="match status" value="1"/>
</dbReference>
<keyword evidence="4 10" id="KW-0963">Cytoplasm</keyword>
<dbReference type="Pfam" id="PF00712">
    <property type="entry name" value="DNA_pol3_beta"/>
    <property type="match status" value="1"/>
</dbReference>
<dbReference type="Gene3D" id="3.70.10.10">
    <property type="match status" value="1"/>
</dbReference>
<sequence>MKFTIQRDQLMESVQNVMKAISSRAAIPILTGMKLEATEEGVKLTGSDSDISIESFIPAEEDGIVYIENIEPGSIVLQAKYFPDIVRKVPQKTVEIESDHTKNVTIRSGSAEFHLNGQDAEEYPELPQLRTENSFDLPTDLLKRLIKQTGFAVSTSETRPILTGVHVSTEEETLQFVATDSHRLASRKIKLETEESIALPSVVIPGKSLSELNKILDDTEDPVQISVTDNQILFRTKHLYFLSRLLDGNYPETSRLIPNESKTTVLIDSRELLQSVDRASLLAKENRNNVVRLLTKGNNQIEIHGNSPEVGNVTEEVTAESIEGEELKISFSAKYMMDALRAIDETQVKIEFTGAMRPFLITPVEDDSILQLILPVRTY</sequence>
<comment type="subunit">
    <text evidence="10">Forms a ring-shaped head-to-tail homodimer around DNA.</text>
</comment>
<dbReference type="InterPro" id="IPR022634">
    <property type="entry name" value="DNA_polIII_beta_N"/>
</dbReference>
<evidence type="ECO:0000256" key="8">
    <source>
        <dbReference type="ARBA" id="ARBA00022932"/>
    </source>
</evidence>
<dbReference type="NCBIfam" id="TIGR00663">
    <property type="entry name" value="dnan"/>
    <property type="match status" value="1"/>
</dbReference>
<dbReference type="InterPro" id="IPR046938">
    <property type="entry name" value="DNA_clamp_sf"/>
</dbReference>
<feature type="domain" description="DNA polymerase III beta sliding clamp C-terminal" evidence="13">
    <location>
        <begin position="255"/>
        <end position="377"/>
    </location>
</feature>
<evidence type="ECO:0000256" key="7">
    <source>
        <dbReference type="ARBA" id="ARBA00022705"/>
    </source>
</evidence>
<protein>
    <recommendedName>
        <fullName evidence="3 10">Beta sliding clamp</fullName>
    </recommendedName>
</protein>
<evidence type="ECO:0000256" key="1">
    <source>
        <dbReference type="ARBA" id="ARBA00004496"/>
    </source>
</evidence>